<keyword evidence="5 7" id="KW-1133">Transmembrane helix</keyword>
<reference evidence="10" key="2">
    <citation type="submission" date="2020-09" db="EMBL/GenBank/DDBJ databases">
        <authorList>
            <person name="Sun Q."/>
            <person name="Zhou Y."/>
        </authorList>
    </citation>
    <scope>NUCLEOTIDE SEQUENCE</scope>
    <source>
        <strain evidence="10">CGMCC 4.7398</strain>
    </source>
</reference>
<evidence type="ECO:0000313" key="10">
    <source>
        <dbReference type="EMBL" id="GHH77400.1"/>
    </source>
</evidence>
<comment type="subcellular location">
    <subcellularLocation>
        <location evidence="1">Cell membrane</location>
        <topology evidence="1">Multi-pass membrane protein</topology>
    </subcellularLocation>
</comment>
<evidence type="ECO:0000256" key="5">
    <source>
        <dbReference type="ARBA" id="ARBA00022989"/>
    </source>
</evidence>
<dbReference type="Pfam" id="PF00005">
    <property type="entry name" value="ABC_tran"/>
    <property type="match status" value="1"/>
</dbReference>
<keyword evidence="4" id="KW-0067">ATP-binding</keyword>
<dbReference type="RefSeq" id="WP_189670889.1">
    <property type="nucleotide sequence ID" value="NZ_BNAS01000006.1"/>
</dbReference>
<dbReference type="GO" id="GO:0005886">
    <property type="term" value="C:plasma membrane"/>
    <property type="evidence" value="ECO:0007669"/>
    <property type="project" value="UniProtKB-SubCell"/>
</dbReference>
<keyword evidence="3" id="KW-0547">Nucleotide-binding</keyword>
<feature type="transmembrane region" description="Helical" evidence="7">
    <location>
        <begin position="21"/>
        <end position="42"/>
    </location>
</feature>
<organism evidence="10 11">
    <name type="scientific">Promicromonospora soli</name>
    <dbReference type="NCBI Taxonomy" id="2035533"/>
    <lineage>
        <taxon>Bacteria</taxon>
        <taxon>Bacillati</taxon>
        <taxon>Actinomycetota</taxon>
        <taxon>Actinomycetes</taxon>
        <taxon>Micrococcales</taxon>
        <taxon>Promicromonosporaceae</taxon>
        <taxon>Promicromonospora</taxon>
    </lineage>
</organism>
<evidence type="ECO:0000256" key="1">
    <source>
        <dbReference type="ARBA" id="ARBA00004651"/>
    </source>
</evidence>
<feature type="transmembrane region" description="Helical" evidence="7">
    <location>
        <begin position="263"/>
        <end position="287"/>
    </location>
</feature>
<dbReference type="GO" id="GO:0016887">
    <property type="term" value="F:ATP hydrolysis activity"/>
    <property type="evidence" value="ECO:0007669"/>
    <property type="project" value="InterPro"/>
</dbReference>
<accession>A0A919G548</accession>
<evidence type="ECO:0000256" key="3">
    <source>
        <dbReference type="ARBA" id="ARBA00022741"/>
    </source>
</evidence>
<dbReference type="GO" id="GO:0034040">
    <property type="term" value="F:ATPase-coupled lipid transmembrane transporter activity"/>
    <property type="evidence" value="ECO:0007669"/>
    <property type="project" value="TreeGrafter"/>
</dbReference>
<evidence type="ECO:0000256" key="2">
    <source>
        <dbReference type="ARBA" id="ARBA00022692"/>
    </source>
</evidence>
<dbReference type="Gene3D" id="1.20.1560.10">
    <property type="entry name" value="ABC transporter type 1, transmembrane domain"/>
    <property type="match status" value="1"/>
</dbReference>
<dbReference type="SMART" id="SM00382">
    <property type="entry name" value="AAA"/>
    <property type="match status" value="1"/>
</dbReference>
<feature type="domain" description="ABC transmembrane type-1" evidence="9">
    <location>
        <begin position="24"/>
        <end position="306"/>
    </location>
</feature>
<feature type="transmembrane region" description="Helical" evidence="7">
    <location>
        <begin position="240"/>
        <end position="257"/>
    </location>
</feature>
<dbReference type="SUPFAM" id="SSF52540">
    <property type="entry name" value="P-loop containing nucleoside triphosphate hydrolases"/>
    <property type="match status" value="1"/>
</dbReference>
<gene>
    <name evidence="10" type="ORF">GCM10017772_38320</name>
</gene>
<feature type="transmembrane region" description="Helical" evidence="7">
    <location>
        <begin position="131"/>
        <end position="154"/>
    </location>
</feature>
<dbReference type="PANTHER" id="PTHR24221:SF654">
    <property type="entry name" value="ATP-BINDING CASSETTE SUB-FAMILY B MEMBER 6"/>
    <property type="match status" value="1"/>
</dbReference>
<evidence type="ECO:0000256" key="7">
    <source>
        <dbReference type="SAM" id="Phobius"/>
    </source>
</evidence>
<dbReference type="InterPro" id="IPR003593">
    <property type="entry name" value="AAA+_ATPase"/>
</dbReference>
<dbReference type="SUPFAM" id="SSF90123">
    <property type="entry name" value="ABC transporter transmembrane region"/>
    <property type="match status" value="1"/>
</dbReference>
<evidence type="ECO:0000259" key="9">
    <source>
        <dbReference type="PROSITE" id="PS50929"/>
    </source>
</evidence>
<feature type="transmembrane region" description="Helical" evidence="7">
    <location>
        <begin position="54"/>
        <end position="75"/>
    </location>
</feature>
<dbReference type="GO" id="GO:0005524">
    <property type="term" value="F:ATP binding"/>
    <property type="evidence" value="ECO:0007669"/>
    <property type="project" value="UniProtKB-KW"/>
</dbReference>
<dbReference type="EMBL" id="BNAS01000006">
    <property type="protein sequence ID" value="GHH77400.1"/>
    <property type="molecule type" value="Genomic_DNA"/>
</dbReference>
<dbReference type="InterPro" id="IPR039421">
    <property type="entry name" value="Type_1_exporter"/>
</dbReference>
<dbReference type="InterPro" id="IPR027417">
    <property type="entry name" value="P-loop_NTPase"/>
</dbReference>
<dbReference type="AlphaFoldDB" id="A0A919G548"/>
<keyword evidence="2 7" id="KW-0812">Transmembrane</keyword>
<comment type="caution">
    <text evidence="10">The sequence shown here is derived from an EMBL/GenBank/DDBJ whole genome shotgun (WGS) entry which is preliminary data.</text>
</comment>
<evidence type="ECO:0000256" key="6">
    <source>
        <dbReference type="ARBA" id="ARBA00023136"/>
    </source>
</evidence>
<keyword evidence="6 7" id="KW-0472">Membrane</keyword>
<dbReference type="Proteomes" id="UP000627369">
    <property type="component" value="Unassembled WGS sequence"/>
</dbReference>
<keyword evidence="11" id="KW-1185">Reference proteome</keyword>
<dbReference type="InterPro" id="IPR011527">
    <property type="entry name" value="ABC1_TM_dom"/>
</dbReference>
<proteinExistence type="predicted"/>
<dbReference type="InterPro" id="IPR003439">
    <property type="entry name" value="ABC_transporter-like_ATP-bd"/>
</dbReference>
<evidence type="ECO:0000313" key="11">
    <source>
        <dbReference type="Proteomes" id="UP000627369"/>
    </source>
</evidence>
<sequence length="589" mass="63096">MNALLQLARHTLALAWRSDRRATIALGALVVLEAFAAVGFALSQRWIVDNAGTGAVVALVLAAALGGLAAAVNAAGNRIVNLLQENLAERVDLTLNEEVIGISTGLPTLEHLERPEFHDRVSLLGKSTYELALSGIGLARAGSAAVSVVLSVILLSGIHIALGLLVLLAFPPIWLSMIAQRHREAARRRAAADERRDERLHRLAVEPESAQQIRVMAAAGAIDAWADESRARHLRVRDRGLLAATGWELIGWAIYTLGFAATIALAISMVGTGAATLGSFVLAVTLATRLRGEVRRTVESIKQVARAATAAEHYVWLKDYARRERAVAGSDPVTGPVRRIELRGAGFTYPGGAEPVLRGIDLTLESGQTVALVGLNGAGKTTLVKLLTGMYAPTEGEVLLDGRPLADFDAASWRRRTTGAFQDSFRLKTTVSEAVGVGDLDKAGDAERIRLAIEATGVHAFVDRLPEGTETLLDRSMGGHELSGGQWQRLALARAHMRTDSNLQVLDEPTAALDPQAEHEVHELYAERTADAAGQITLLVSHRFSTVRMADLIVVLDNGAIVERGTHRDLMESGGAYAALYESQASQYR</sequence>
<feature type="transmembrane region" description="Helical" evidence="7">
    <location>
        <begin position="160"/>
        <end position="179"/>
    </location>
</feature>
<feature type="domain" description="ABC transporter" evidence="8">
    <location>
        <begin position="337"/>
        <end position="583"/>
    </location>
</feature>
<protein>
    <submittedName>
        <fullName evidence="10">ABC transporter permease</fullName>
    </submittedName>
</protein>
<dbReference type="Gene3D" id="3.40.50.300">
    <property type="entry name" value="P-loop containing nucleotide triphosphate hydrolases"/>
    <property type="match status" value="1"/>
</dbReference>
<dbReference type="InterPro" id="IPR036640">
    <property type="entry name" value="ABC1_TM_sf"/>
</dbReference>
<dbReference type="PANTHER" id="PTHR24221">
    <property type="entry name" value="ATP-BINDING CASSETTE SUB-FAMILY B"/>
    <property type="match status" value="1"/>
</dbReference>
<evidence type="ECO:0000256" key="4">
    <source>
        <dbReference type="ARBA" id="ARBA00022840"/>
    </source>
</evidence>
<dbReference type="PROSITE" id="PS50893">
    <property type="entry name" value="ABC_TRANSPORTER_2"/>
    <property type="match status" value="1"/>
</dbReference>
<dbReference type="PROSITE" id="PS50929">
    <property type="entry name" value="ABC_TM1F"/>
    <property type="match status" value="1"/>
</dbReference>
<dbReference type="GO" id="GO:0140359">
    <property type="term" value="F:ABC-type transporter activity"/>
    <property type="evidence" value="ECO:0007669"/>
    <property type="project" value="InterPro"/>
</dbReference>
<reference evidence="10" key="1">
    <citation type="journal article" date="2014" name="Int. J. Syst. Evol. Microbiol.">
        <title>Complete genome sequence of Corynebacterium casei LMG S-19264T (=DSM 44701T), isolated from a smear-ripened cheese.</title>
        <authorList>
            <consortium name="US DOE Joint Genome Institute (JGI-PGF)"/>
            <person name="Walter F."/>
            <person name="Albersmeier A."/>
            <person name="Kalinowski J."/>
            <person name="Ruckert C."/>
        </authorList>
    </citation>
    <scope>NUCLEOTIDE SEQUENCE</scope>
    <source>
        <strain evidence="10">CGMCC 4.7398</strain>
    </source>
</reference>
<name>A0A919G548_9MICO</name>
<evidence type="ECO:0000259" key="8">
    <source>
        <dbReference type="PROSITE" id="PS50893"/>
    </source>
</evidence>